<evidence type="ECO:0000313" key="2">
    <source>
        <dbReference type="EMBL" id="MEJ8859393.1"/>
    </source>
</evidence>
<protein>
    <submittedName>
        <fullName evidence="2">Carboxymuconolactone decarboxylase family protein</fullName>
    </submittedName>
</protein>
<reference evidence="2 3" key="1">
    <citation type="submission" date="2024-03" db="EMBL/GenBank/DDBJ databases">
        <title>Novel species of the genus Variovorax.</title>
        <authorList>
            <person name="Liu Q."/>
            <person name="Xin Y.-H."/>
        </authorList>
    </citation>
    <scope>NUCLEOTIDE SEQUENCE [LARGE SCALE GENOMIC DNA]</scope>
    <source>
        <strain evidence="2 3">KACC 18901</strain>
    </source>
</reference>
<sequence length="126" mass="13703">MDQLNVPTSTPVCDRLRSTGNWNPNWEPFAELDPAWTEKFMSMAMAPMLSGVLDAKTVEFLAIAVDASCTHMYGPGVRRHIRKALELGATKEEITAVLQCVSVLGIHTMSIGAPILLDEMASASAR</sequence>
<evidence type="ECO:0000259" key="1">
    <source>
        <dbReference type="Pfam" id="PF02627"/>
    </source>
</evidence>
<feature type="domain" description="Carboxymuconolactone decarboxylase-like" evidence="1">
    <location>
        <begin position="34"/>
        <end position="98"/>
    </location>
</feature>
<keyword evidence="3" id="KW-1185">Reference proteome</keyword>
<organism evidence="2 3">
    <name type="scientific">Variovorax robiniae</name>
    <dbReference type="NCBI Taxonomy" id="1836199"/>
    <lineage>
        <taxon>Bacteria</taxon>
        <taxon>Pseudomonadati</taxon>
        <taxon>Pseudomonadota</taxon>
        <taxon>Betaproteobacteria</taxon>
        <taxon>Burkholderiales</taxon>
        <taxon>Comamonadaceae</taxon>
        <taxon>Variovorax</taxon>
    </lineage>
</organism>
<dbReference type="Proteomes" id="UP001367030">
    <property type="component" value="Unassembled WGS sequence"/>
</dbReference>
<proteinExistence type="predicted"/>
<gene>
    <name evidence="2" type="ORF">WKW79_32830</name>
</gene>
<accession>A0ABU8XHX8</accession>
<dbReference type="SUPFAM" id="SSF69118">
    <property type="entry name" value="AhpD-like"/>
    <property type="match status" value="1"/>
</dbReference>
<dbReference type="EMBL" id="JBBKZS010000028">
    <property type="protein sequence ID" value="MEJ8859393.1"/>
    <property type="molecule type" value="Genomic_DNA"/>
</dbReference>
<evidence type="ECO:0000313" key="3">
    <source>
        <dbReference type="Proteomes" id="UP001367030"/>
    </source>
</evidence>
<dbReference type="PANTHER" id="PTHR33930:SF2">
    <property type="entry name" value="BLR3452 PROTEIN"/>
    <property type="match status" value="1"/>
</dbReference>
<dbReference type="RefSeq" id="WP_340339433.1">
    <property type="nucleotide sequence ID" value="NZ_JBBKZS010000028.1"/>
</dbReference>
<dbReference type="InterPro" id="IPR003779">
    <property type="entry name" value="CMD-like"/>
</dbReference>
<dbReference type="Pfam" id="PF02627">
    <property type="entry name" value="CMD"/>
    <property type="match status" value="1"/>
</dbReference>
<dbReference type="PANTHER" id="PTHR33930">
    <property type="entry name" value="ALKYL HYDROPEROXIDE REDUCTASE AHPD"/>
    <property type="match status" value="1"/>
</dbReference>
<dbReference type="InterPro" id="IPR029032">
    <property type="entry name" value="AhpD-like"/>
</dbReference>
<name>A0ABU8XHX8_9BURK</name>
<comment type="caution">
    <text evidence="2">The sequence shown here is derived from an EMBL/GenBank/DDBJ whole genome shotgun (WGS) entry which is preliminary data.</text>
</comment>
<dbReference type="Gene3D" id="1.20.1290.10">
    <property type="entry name" value="AhpD-like"/>
    <property type="match status" value="1"/>
</dbReference>